<sequence>MKDHLEGVRQEVEAKGRKALIVLGDVSSEPDVIRLVDETAEHFGRLDAMIANAGIMFSKPLVETTVEEWHHVHKINGLGLFLCYKHAAIKMQQLGTESGRIVGASSVAGKVGEPFCATYSQTKFGVRGLTQALAGELANTGITVNCYCPGAIDTNLLRELGEGTGDKDKLYADEKNKTMVGRLGTPEDISNVVSFLVSPKSQFITGQSIHANGGRVME</sequence>
<evidence type="ECO:0000256" key="1">
    <source>
        <dbReference type="ARBA" id="ARBA00006484"/>
    </source>
</evidence>
<dbReference type="Gene3D" id="3.40.50.720">
    <property type="entry name" value="NAD(P)-binding Rossmann-like Domain"/>
    <property type="match status" value="1"/>
</dbReference>
<evidence type="ECO:0000256" key="2">
    <source>
        <dbReference type="ARBA" id="ARBA00022857"/>
    </source>
</evidence>
<dbReference type="GO" id="GO:0048038">
    <property type="term" value="F:quinone binding"/>
    <property type="evidence" value="ECO:0007669"/>
    <property type="project" value="TreeGrafter"/>
</dbReference>
<dbReference type="PRINTS" id="PR00080">
    <property type="entry name" value="SDRFAMILY"/>
</dbReference>
<dbReference type="InterPro" id="IPR036291">
    <property type="entry name" value="NAD(P)-bd_dom_sf"/>
</dbReference>
<dbReference type="InterPro" id="IPR020904">
    <property type="entry name" value="Sc_DH/Rdtase_CS"/>
</dbReference>
<proteinExistence type="inferred from homology"/>
<dbReference type="Proteomes" id="UP000320762">
    <property type="component" value="Unassembled WGS sequence"/>
</dbReference>
<keyword evidence="2" id="KW-0521">NADP</keyword>
<dbReference type="SUPFAM" id="SSF51735">
    <property type="entry name" value="NAD(P)-binding Rossmann-fold domains"/>
    <property type="match status" value="1"/>
</dbReference>
<evidence type="ECO:0008006" key="5">
    <source>
        <dbReference type="Google" id="ProtNLM"/>
    </source>
</evidence>
<dbReference type="OrthoDB" id="498125at2759"/>
<dbReference type="PANTHER" id="PTHR42760">
    <property type="entry name" value="SHORT-CHAIN DEHYDROGENASES/REDUCTASES FAMILY MEMBER"/>
    <property type="match status" value="1"/>
</dbReference>
<dbReference type="AlphaFoldDB" id="A0A550C408"/>
<reference evidence="3 4" key="1">
    <citation type="journal article" date="2019" name="New Phytol.">
        <title>Comparative genomics reveals unique wood-decay strategies and fruiting body development in the Schizophyllaceae.</title>
        <authorList>
            <person name="Almasi E."/>
            <person name="Sahu N."/>
            <person name="Krizsan K."/>
            <person name="Balint B."/>
            <person name="Kovacs G.M."/>
            <person name="Kiss B."/>
            <person name="Cseklye J."/>
            <person name="Drula E."/>
            <person name="Henrissat B."/>
            <person name="Nagy I."/>
            <person name="Chovatia M."/>
            <person name="Adam C."/>
            <person name="LaButti K."/>
            <person name="Lipzen A."/>
            <person name="Riley R."/>
            <person name="Grigoriev I.V."/>
            <person name="Nagy L.G."/>
        </authorList>
    </citation>
    <scope>NUCLEOTIDE SEQUENCE [LARGE SCALE GENOMIC DNA]</scope>
    <source>
        <strain evidence="3 4">NL-1724</strain>
    </source>
</reference>
<dbReference type="STRING" id="97359.A0A550C408"/>
<organism evidence="3 4">
    <name type="scientific">Schizophyllum amplum</name>
    <dbReference type="NCBI Taxonomy" id="97359"/>
    <lineage>
        <taxon>Eukaryota</taxon>
        <taxon>Fungi</taxon>
        <taxon>Dikarya</taxon>
        <taxon>Basidiomycota</taxon>
        <taxon>Agaricomycotina</taxon>
        <taxon>Agaricomycetes</taxon>
        <taxon>Agaricomycetidae</taxon>
        <taxon>Agaricales</taxon>
        <taxon>Schizophyllaceae</taxon>
        <taxon>Schizophyllum</taxon>
    </lineage>
</organism>
<keyword evidence="4" id="KW-1185">Reference proteome</keyword>
<dbReference type="Pfam" id="PF13561">
    <property type="entry name" value="adh_short_C2"/>
    <property type="match status" value="1"/>
</dbReference>
<name>A0A550C408_9AGAR</name>
<accession>A0A550C408</accession>
<dbReference type="PRINTS" id="PR00081">
    <property type="entry name" value="GDHRDH"/>
</dbReference>
<dbReference type="FunFam" id="3.40.50.720:FF:000084">
    <property type="entry name" value="Short-chain dehydrogenase reductase"/>
    <property type="match status" value="1"/>
</dbReference>
<protein>
    <recommendedName>
        <fullName evidence="5">Acetoin reductase family protein</fullName>
    </recommendedName>
</protein>
<evidence type="ECO:0000313" key="3">
    <source>
        <dbReference type="EMBL" id="TRM59518.1"/>
    </source>
</evidence>
<dbReference type="InterPro" id="IPR002347">
    <property type="entry name" value="SDR_fam"/>
</dbReference>
<evidence type="ECO:0000313" key="4">
    <source>
        <dbReference type="Proteomes" id="UP000320762"/>
    </source>
</evidence>
<comment type="caution">
    <text evidence="3">The sequence shown here is derived from an EMBL/GenBank/DDBJ whole genome shotgun (WGS) entry which is preliminary data.</text>
</comment>
<dbReference type="GO" id="GO:0006633">
    <property type="term" value="P:fatty acid biosynthetic process"/>
    <property type="evidence" value="ECO:0007669"/>
    <property type="project" value="TreeGrafter"/>
</dbReference>
<dbReference type="EMBL" id="VDMD01000027">
    <property type="protein sequence ID" value="TRM59518.1"/>
    <property type="molecule type" value="Genomic_DNA"/>
</dbReference>
<dbReference type="PROSITE" id="PS00061">
    <property type="entry name" value="ADH_SHORT"/>
    <property type="match status" value="1"/>
</dbReference>
<gene>
    <name evidence="3" type="ORF">BD626DRAFT_149900</name>
</gene>
<comment type="similarity">
    <text evidence="1">Belongs to the short-chain dehydrogenases/reductases (SDR) family.</text>
</comment>
<dbReference type="PANTHER" id="PTHR42760:SF121">
    <property type="entry name" value="3-OXOACYL-(ACYL-CARRIER-PROTEIN) REDUCTASE"/>
    <property type="match status" value="1"/>
</dbReference>
<dbReference type="GO" id="GO:0016616">
    <property type="term" value="F:oxidoreductase activity, acting on the CH-OH group of donors, NAD or NADP as acceptor"/>
    <property type="evidence" value="ECO:0007669"/>
    <property type="project" value="TreeGrafter"/>
</dbReference>